<proteinExistence type="predicted"/>
<evidence type="ECO:0000256" key="3">
    <source>
        <dbReference type="SAM" id="MobiDB-lite"/>
    </source>
</evidence>
<feature type="compositionally biased region" description="Low complexity" evidence="3">
    <location>
        <begin position="286"/>
        <end position="300"/>
    </location>
</feature>
<dbReference type="PANTHER" id="PTHR34122">
    <property type="entry name" value="EXPRESSED PROTEIN-RELATED"/>
    <property type="match status" value="1"/>
</dbReference>
<feature type="compositionally biased region" description="Basic and acidic residues" evidence="3">
    <location>
        <begin position="111"/>
        <end position="122"/>
    </location>
</feature>
<evidence type="ECO:0000313" key="5">
    <source>
        <dbReference type="EMBL" id="KAK7259552.1"/>
    </source>
</evidence>
<sequence length="384" mass="42118">MRIRNSKVLFPSSLSTTVPLSDPNLINRSPVVVQLNDAIAIANTTHHAASAASQAASSLDRYQPFGQTIPPIRKPSNGCDDDDDDDGDLSGIGESGAYRQHNKQGPLEEDDGRRQESGDLGEKGNSLFRKGSILGAAIAAHQVVQSSRSTSSTQDGRWCEGEKGIPLKKRRGGFENDGDDGNSKKMKAPKMKTKMNKKCSTTQNDNDNDKDWEEEEERPETKADHHHHVNNNNNNVGKKRAKGSAVMEGSRCSRVNGRGWRCCQQTLVGYSLCEHHLGKGRLRSMTSVRNRSSITSSSTTADKKKKKKKKVHDDEDGLLSEPLGASSFPEKRTKCVSDDDPLVNDEKKEVIVSKRRMKLGMVKARSISSLLGQTNTAVAHEDNN</sequence>
<feature type="compositionally biased region" description="Low complexity" evidence="3">
    <location>
        <begin position="142"/>
        <end position="154"/>
    </location>
</feature>
<feature type="compositionally biased region" description="Basic residues" evidence="3">
    <location>
        <begin position="184"/>
        <end position="197"/>
    </location>
</feature>
<feature type="compositionally biased region" description="Acidic residues" evidence="3">
    <location>
        <begin position="79"/>
        <end position="88"/>
    </location>
</feature>
<organism evidence="5 6">
    <name type="scientific">Crotalaria pallida</name>
    <name type="common">Smooth rattlebox</name>
    <name type="synonym">Crotalaria striata</name>
    <dbReference type="NCBI Taxonomy" id="3830"/>
    <lineage>
        <taxon>Eukaryota</taxon>
        <taxon>Viridiplantae</taxon>
        <taxon>Streptophyta</taxon>
        <taxon>Embryophyta</taxon>
        <taxon>Tracheophyta</taxon>
        <taxon>Spermatophyta</taxon>
        <taxon>Magnoliopsida</taxon>
        <taxon>eudicotyledons</taxon>
        <taxon>Gunneridae</taxon>
        <taxon>Pentapetalae</taxon>
        <taxon>rosids</taxon>
        <taxon>fabids</taxon>
        <taxon>Fabales</taxon>
        <taxon>Fabaceae</taxon>
        <taxon>Papilionoideae</taxon>
        <taxon>50 kb inversion clade</taxon>
        <taxon>genistoids sensu lato</taxon>
        <taxon>core genistoids</taxon>
        <taxon>Crotalarieae</taxon>
        <taxon>Crotalaria</taxon>
    </lineage>
</organism>
<dbReference type="AlphaFoldDB" id="A0AAN9HZ20"/>
<dbReference type="PROSITE" id="PS51667">
    <property type="entry name" value="WRC"/>
    <property type="match status" value="1"/>
</dbReference>
<protein>
    <recommendedName>
        <fullName evidence="4">WRC domain-containing protein</fullName>
    </recommendedName>
</protein>
<comment type="caution">
    <text evidence="2">Lacks conserved residue(s) required for the propagation of feature annotation.</text>
</comment>
<dbReference type="InterPro" id="IPR014977">
    <property type="entry name" value="WRC_dom"/>
</dbReference>
<gene>
    <name evidence="5" type="ORF">RIF29_25161</name>
</gene>
<evidence type="ECO:0000313" key="6">
    <source>
        <dbReference type="Proteomes" id="UP001372338"/>
    </source>
</evidence>
<comment type="caution">
    <text evidence="5">The sequence shown here is derived from an EMBL/GenBank/DDBJ whole genome shotgun (WGS) entry which is preliminary data.</text>
</comment>
<evidence type="ECO:0000256" key="1">
    <source>
        <dbReference type="ARBA" id="ARBA00023242"/>
    </source>
</evidence>
<accession>A0AAN9HZ20</accession>
<dbReference type="PANTHER" id="PTHR34122:SF1">
    <property type="entry name" value="EXPRESSED PROTEIN"/>
    <property type="match status" value="1"/>
</dbReference>
<feature type="region of interest" description="Disordered" evidence="3">
    <location>
        <begin position="63"/>
        <end position="126"/>
    </location>
</feature>
<dbReference type="Proteomes" id="UP001372338">
    <property type="component" value="Unassembled WGS sequence"/>
</dbReference>
<reference evidence="5 6" key="1">
    <citation type="submission" date="2024-01" db="EMBL/GenBank/DDBJ databases">
        <title>The genomes of 5 underutilized Papilionoideae crops provide insights into root nodulation and disease resistanc.</title>
        <authorList>
            <person name="Yuan L."/>
        </authorList>
    </citation>
    <scope>NUCLEOTIDE SEQUENCE [LARGE SCALE GENOMIC DNA]</scope>
    <source>
        <strain evidence="5">ZHUSHIDOU_FW_LH</strain>
        <tissue evidence="5">Leaf</tissue>
    </source>
</reference>
<feature type="compositionally biased region" description="Acidic residues" evidence="3">
    <location>
        <begin position="206"/>
        <end position="218"/>
    </location>
</feature>
<name>A0AAN9HZ20_CROPI</name>
<feature type="region of interest" description="Disordered" evidence="3">
    <location>
        <begin position="284"/>
        <end position="340"/>
    </location>
</feature>
<evidence type="ECO:0000259" key="4">
    <source>
        <dbReference type="PROSITE" id="PS51667"/>
    </source>
</evidence>
<evidence type="ECO:0000256" key="2">
    <source>
        <dbReference type="PROSITE-ProRule" id="PRU01002"/>
    </source>
</evidence>
<keyword evidence="1" id="KW-0539">Nucleus</keyword>
<feature type="region of interest" description="Disordered" evidence="3">
    <location>
        <begin position="142"/>
        <end position="242"/>
    </location>
</feature>
<dbReference type="EMBL" id="JAYWIO010000005">
    <property type="protein sequence ID" value="KAK7259552.1"/>
    <property type="molecule type" value="Genomic_DNA"/>
</dbReference>
<dbReference type="Pfam" id="PF08879">
    <property type="entry name" value="WRC"/>
    <property type="match status" value="1"/>
</dbReference>
<keyword evidence="6" id="KW-1185">Reference proteome</keyword>
<feature type="domain" description="WRC" evidence="4">
    <location>
        <begin position="246"/>
        <end position="290"/>
    </location>
</feature>